<dbReference type="InterPro" id="IPR013783">
    <property type="entry name" value="Ig-like_fold"/>
</dbReference>
<protein>
    <recommendedName>
        <fullName evidence="7">HMCN</fullName>
    </recommendedName>
</protein>
<dbReference type="SUPFAM" id="SSF53300">
    <property type="entry name" value="vWA-like"/>
    <property type="match status" value="1"/>
</dbReference>
<dbReference type="OrthoDB" id="6150053at2759"/>
<feature type="region of interest" description="Disordered" evidence="1">
    <location>
        <begin position="173"/>
        <end position="238"/>
    </location>
</feature>
<dbReference type="SMART" id="SM00327">
    <property type="entry name" value="VWA"/>
    <property type="match status" value="1"/>
</dbReference>
<feature type="transmembrane region" description="Helical" evidence="2">
    <location>
        <begin position="840"/>
        <end position="860"/>
    </location>
</feature>
<dbReference type="SMART" id="SM00409">
    <property type="entry name" value="IG"/>
    <property type="match status" value="5"/>
</dbReference>
<dbReference type="SMART" id="SM00408">
    <property type="entry name" value="IGc2"/>
    <property type="match status" value="5"/>
</dbReference>
<evidence type="ECO:0000313" key="6">
    <source>
        <dbReference type="Proteomes" id="UP000507470"/>
    </source>
</evidence>
<feature type="compositionally biased region" description="Basic and acidic residues" evidence="1">
    <location>
        <begin position="928"/>
        <end position="939"/>
    </location>
</feature>
<feature type="region of interest" description="Disordered" evidence="1">
    <location>
        <begin position="869"/>
        <end position="949"/>
    </location>
</feature>
<dbReference type="InterPro" id="IPR036465">
    <property type="entry name" value="vWFA_dom_sf"/>
</dbReference>
<evidence type="ECO:0000256" key="2">
    <source>
        <dbReference type="SAM" id="Phobius"/>
    </source>
</evidence>
<reference evidence="5 6" key="1">
    <citation type="submission" date="2020-06" db="EMBL/GenBank/DDBJ databases">
        <authorList>
            <person name="Li R."/>
            <person name="Bekaert M."/>
        </authorList>
    </citation>
    <scope>NUCLEOTIDE SEQUENCE [LARGE SCALE GENOMIC DNA]</scope>
    <source>
        <strain evidence="6">wild</strain>
    </source>
</reference>
<dbReference type="InterPro" id="IPR007110">
    <property type="entry name" value="Ig-like_dom"/>
</dbReference>
<feature type="domain" description="Ig-like" evidence="4">
    <location>
        <begin position="541"/>
        <end position="636"/>
    </location>
</feature>
<keyword evidence="2" id="KW-1133">Transmembrane helix</keyword>
<name>A0A6J8BD32_MYTCO</name>
<dbReference type="Proteomes" id="UP000507470">
    <property type="component" value="Unassembled WGS sequence"/>
</dbReference>
<organism evidence="5 6">
    <name type="scientific">Mytilus coruscus</name>
    <name type="common">Sea mussel</name>
    <dbReference type="NCBI Taxonomy" id="42192"/>
    <lineage>
        <taxon>Eukaryota</taxon>
        <taxon>Metazoa</taxon>
        <taxon>Spiralia</taxon>
        <taxon>Lophotrochozoa</taxon>
        <taxon>Mollusca</taxon>
        <taxon>Bivalvia</taxon>
        <taxon>Autobranchia</taxon>
        <taxon>Pteriomorphia</taxon>
        <taxon>Mytilida</taxon>
        <taxon>Mytiloidea</taxon>
        <taxon>Mytilidae</taxon>
        <taxon>Mytilinae</taxon>
        <taxon>Mytilus</taxon>
    </lineage>
</organism>
<feature type="domain" description="Ig-like" evidence="4">
    <location>
        <begin position="642"/>
        <end position="730"/>
    </location>
</feature>
<dbReference type="Pfam" id="PF13927">
    <property type="entry name" value="Ig_3"/>
    <property type="match status" value="1"/>
</dbReference>
<feature type="compositionally biased region" description="Basic and acidic residues" evidence="1">
    <location>
        <begin position="869"/>
        <end position="897"/>
    </location>
</feature>
<accession>A0A6J8BD32</accession>
<evidence type="ECO:0000313" key="5">
    <source>
        <dbReference type="EMBL" id="CAC5381762.1"/>
    </source>
</evidence>
<evidence type="ECO:0000259" key="3">
    <source>
        <dbReference type="PROSITE" id="PS50234"/>
    </source>
</evidence>
<evidence type="ECO:0000256" key="1">
    <source>
        <dbReference type="SAM" id="MobiDB-lite"/>
    </source>
</evidence>
<dbReference type="Pfam" id="PF00092">
    <property type="entry name" value="VWA"/>
    <property type="match status" value="1"/>
</dbReference>
<dbReference type="SUPFAM" id="SSF48726">
    <property type="entry name" value="Immunoglobulin"/>
    <property type="match status" value="6"/>
</dbReference>
<feature type="domain" description="Ig-like" evidence="4">
    <location>
        <begin position="296"/>
        <end position="387"/>
    </location>
</feature>
<dbReference type="InterPro" id="IPR036179">
    <property type="entry name" value="Ig-like_dom_sf"/>
</dbReference>
<dbReference type="Gene3D" id="3.40.50.410">
    <property type="entry name" value="von Willebrand factor, type A domain"/>
    <property type="match status" value="1"/>
</dbReference>
<dbReference type="PANTHER" id="PTHR46013">
    <property type="entry name" value="VASCULAR CELL ADHESION MOLECULE 1"/>
    <property type="match status" value="1"/>
</dbReference>
<keyword evidence="2" id="KW-0812">Transmembrane</keyword>
<dbReference type="EMBL" id="CACVKT020003120">
    <property type="protein sequence ID" value="CAC5381762.1"/>
    <property type="molecule type" value="Genomic_DNA"/>
</dbReference>
<dbReference type="InterPro" id="IPR003598">
    <property type="entry name" value="Ig_sub2"/>
</dbReference>
<dbReference type="PROSITE" id="PS50234">
    <property type="entry name" value="VWFA"/>
    <property type="match status" value="1"/>
</dbReference>
<feature type="domain" description="VWFA" evidence="3">
    <location>
        <begin position="1"/>
        <end position="155"/>
    </location>
</feature>
<evidence type="ECO:0008006" key="7">
    <source>
        <dbReference type="Google" id="ProtNLM"/>
    </source>
</evidence>
<dbReference type="CDD" id="cd00096">
    <property type="entry name" value="Ig"/>
    <property type="match status" value="2"/>
</dbReference>
<feature type="compositionally biased region" description="Polar residues" evidence="1">
    <location>
        <begin position="898"/>
        <end position="910"/>
    </location>
</feature>
<keyword evidence="6" id="KW-1185">Reference proteome</keyword>
<dbReference type="InterPro" id="IPR013098">
    <property type="entry name" value="Ig_I-set"/>
</dbReference>
<dbReference type="Gene3D" id="2.60.40.10">
    <property type="entry name" value="Immunoglobulins"/>
    <property type="match status" value="6"/>
</dbReference>
<evidence type="ECO:0000259" key="4">
    <source>
        <dbReference type="PROSITE" id="PS50835"/>
    </source>
</evidence>
<feature type="domain" description="Ig-like" evidence="4">
    <location>
        <begin position="736"/>
        <end position="835"/>
    </location>
</feature>
<keyword evidence="2" id="KW-0472">Membrane</keyword>
<feature type="domain" description="Ig-like" evidence="4">
    <location>
        <begin position="432"/>
        <end position="534"/>
    </location>
</feature>
<sequence>MKLFLAKSISGFTVGPHSTQIGLVTFSPATTRFNLNTFSSSTAVQNGIKNVPYDQGGTDTHLALRYVGSDSFSTSTGDRANMPDLLVVITDGQSASPPTTIQEADKLKRRHIKIMAIGIGSNVIRKELIDIASNSSLVFEVNNFDALSSTLANKIHSIYCKAVEIITSTTTTTTTTTTIPPTTAMTSTATTPTTSTTTPSQTTITATTPTTTTVTTPTTRTTTTSTTPITPKATTPTIATSTTTTTTSIPLTTSITTVSPTIYTTPTDATTTPTPTTTTRHVSTTSFATANPQDLPQVNIPHQKNTTCYGQPVKIECKVVSSRYPILEVFWEEFDNGITTRIDGKTSGIEGVTISNPSLTIKKPMVNSTYTCKARNAIGTRSSYEFHLIVMGAVYWKAFYAYDRENAKIIHEGDFNTDGITKDNPSLTLKYPKFHDTGEYICYARNEAGQTLSRKISLKVDGVVKANPPHFEVYWIQETYKGKTIIRHGDSGTSGSTTNNPSLTINTTTTTDPGQYTCVAVNVVGNGSSQVTVLNVIGGVPQVTVNSTNYRSIFGDPVTLNCSVQSDPPHTNVYWKHSNDGTNTSNLNHKATGTQGITLQNPSLTIGKTNFAHSGYYTCFASNEIGEGKSESIYLNVTGDYPNVTATTLQYTVDYSNKVTFDCKINATPQHYEVYWLQFINSNFTRKIPSKTWTSSGSTLNIKQVTSSANYSCVAVNAVGEGQSSIITLTVLGGIPKVQRQKLKYKTGKGYSVTINCIVKSEHLKIQNVFWTVYNPRTKRTNEIHNGEVGIDGVSPENPSLIINEVSVSMEGEYTCCAINKAGDACGLPSDLIVDNIEKFVGIIGGILSIIAVLVTAVYNKDKIKGCLKKKEDAGDTERQSKKTNEDQDKIKNRHSENTQTVPTNEIAQTEENDNKSKTISNSNKTSKGKEENTKERLDPNTNDGDTEV</sequence>
<dbReference type="PROSITE" id="PS50835">
    <property type="entry name" value="IG_LIKE"/>
    <property type="match status" value="5"/>
</dbReference>
<gene>
    <name evidence="5" type="ORF">MCOR_17632</name>
</gene>
<feature type="compositionally biased region" description="Polar residues" evidence="1">
    <location>
        <begin position="940"/>
        <end position="949"/>
    </location>
</feature>
<dbReference type="InterPro" id="IPR002035">
    <property type="entry name" value="VWF_A"/>
</dbReference>
<dbReference type="AlphaFoldDB" id="A0A6J8BD32"/>
<dbReference type="PANTHER" id="PTHR46013:SF7">
    <property type="entry name" value="IG-LIKE DOMAIN-CONTAINING PROTEIN"/>
    <property type="match status" value="1"/>
</dbReference>
<proteinExistence type="predicted"/>
<dbReference type="Pfam" id="PF07679">
    <property type="entry name" value="I-set"/>
    <property type="match status" value="1"/>
</dbReference>
<dbReference type="InterPro" id="IPR003599">
    <property type="entry name" value="Ig_sub"/>
</dbReference>